<protein>
    <recommendedName>
        <fullName evidence="4">FXSXX-COOH protein</fullName>
    </recommendedName>
</protein>
<proteinExistence type="predicted"/>
<feature type="region of interest" description="Disordered" evidence="1">
    <location>
        <begin position="21"/>
        <end position="48"/>
    </location>
</feature>
<dbReference type="EMBL" id="CP086322">
    <property type="protein sequence ID" value="UQA95522.1"/>
    <property type="molecule type" value="Genomic_DNA"/>
</dbReference>
<evidence type="ECO:0000313" key="2">
    <source>
        <dbReference type="EMBL" id="UQA95522.1"/>
    </source>
</evidence>
<evidence type="ECO:0000256" key="1">
    <source>
        <dbReference type="SAM" id="MobiDB-lite"/>
    </source>
</evidence>
<sequence length="48" mass="5053">MPTSVKMIDDIARKVHADFNGVSTNSRSVARSQNLPSTADGSAVPEHG</sequence>
<evidence type="ECO:0000313" key="3">
    <source>
        <dbReference type="Proteomes" id="UP000830115"/>
    </source>
</evidence>
<name>A0ABY4MDX8_9ACTN</name>
<gene>
    <name evidence="2" type="ORF">K9S39_29985</name>
</gene>
<keyword evidence="3" id="KW-1185">Reference proteome</keyword>
<dbReference type="RefSeq" id="WP_248866435.1">
    <property type="nucleotide sequence ID" value="NZ_CP086322.1"/>
</dbReference>
<reference evidence="2" key="1">
    <citation type="submission" date="2021-10" db="EMBL/GenBank/DDBJ databases">
        <title>Streptomyces nigrumlapis sp.nov.,an antimicrobial producing actinobacterium isolated from Black Gobi rocks.</title>
        <authorList>
            <person name="Wen Y."/>
            <person name="Zhang W."/>
            <person name="Liu X.G."/>
        </authorList>
    </citation>
    <scope>NUCLEOTIDE SEQUENCE</scope>
    <source>
        <strain evidence="2">ST13-2-2</strain>
    </source>
</reference>
<organism evidence="2 3">
    <name type="scientific">Streptomyces halobius</name>
    <dbReference type="NCBI Taxonomy" id="2879846"/>
    <lineage>
        <taxon>Bacteria</taxon>
        <taxon>Bacillati</taxon>
        <taxon>Actinomycetota</taxon>
        <taxon>Actinomycetes</taxon>
        <taxon>Kitasatosporales</taxon>
        <taxon>Streptomycetaceae</taxon>
        <taxon>Streptomyces</taxon>
    </lineage>
</organism>
<accession>A0ABY4MDX8</accession>
<evidence type="ECO:0008006" key="4">
    <source>
        <dbReference type="Google" id="ProtNLM"/>
    </source>
</evidence>
<dbReference type="Proteomes" id="UP000830115">
    <property type="component" value="Chromosome"/>
</dbReference>
<feature type="compositionally biased region" description="Polar residues" evidence="1">
    <location>
        <begin position="21"/>
        <end position="40"/>
    </location>
</feature>